<organism evidence="2 3">
    <name type="scientific">Bifidobacterium aemilianum</name>
    <dbReference type="NCBI Taxonomy" id="2493120"/>
    <lineage>
        <taxon>Bacteria</taxon>
        <taxon>Bacillati</taxon>
        <taxon>Actinomycetota</taxon>
        <taxon>Actinomycetes</taxon>
        <taxon>Bifidobacteriales</taxon>
        <taxon>Bifidobacteriaceae</taxon>
        <taxon>Bifidobacterium</taxon>
    </lineage>
</organism>
<reference evidence="2 3" key="1">
    <citation type="submission" date="2017-10" db="EMBL/GenBank/DDBJ databases">
        <title>Bifidobacterium xylocopum sp. nov. and Bifidobacterium aemilianum sp. nov., from the carpenter bee (Xylocopa violacea) digestive tract.</title>
        <authorList>
            <person name="Alberoni D."/>
            <person name="Baffoni L."/>
            <person name="Di Gioia D."/>
            <person name="Gaggia F."/>
            <person name="Biavati B."/>
        </authorList>
    </citation>
    <scope>NUCLEOTIDE SEQUENCE [LARGE SCALE GENOMIC DNA]</scope>
    <source>
        <strain evidence="2 3">XV10</strain>
    </source>
</reference>
<dbReference type="EMBL" id="PDCG01000004">
    <property type="protein sequence ID" value="RBP97677.1"/>
    <property type="molecule type" value="Genomic_DNA"/>
</dbReference>
<evidence type="ECO:0000313" key="2">
    <source>
        <dbReference type="EMBL" id="RBP97677.1"/>
    </source>
</evidence>
<protein>
    <submittedName>
        <fullName evidence="2">Uncharacterized protein</fullName>
    </submittedName>
</protein>
<dbReference type="Proteomes" id="UP000252530">
    <property type="component" value="Unassembled WGS sequence"/>
</dbReference>
<feature type="compositionally biased region" description="Polar residues" evidence="1">
    <location>
        <begin position="1"/>
        <end position="20"/>
    </location>
</feature>
<name>A0A366K8N1_9BIFI</name>
<dbReference type="AlphaFoldDB" id="A0A366K8N1"/>
<dbReference type="RefSeq" id="WP_113860281.1">
    <property type="nucleotide sequence ID" value="NZ_PDCG01000004.1"/>
</dbReference>
<evidence type="ECO:0000313" key="3">
    <source>
        <dbReference type="Proteomes" id="UP000252530"/>
    </source>
</evidence>
<keyword evidence="3" id="KW-1185">Reference proteome</keyword>
<gene>
    <name evidence="2" type="ORF">CRD60_05420</name>
</gene>
<accession>A0A366K8N1</accession>
<evidence type="ECO:0000256" key="1">
    <source>
        <dbReference type="SAM" id="MobiDB-lite"/>
    </source>
</evidence>
<comment type="caution">
    <text evidence="2">The sequence shown here is derived from an EMBL/GenBank/DDBJ whole genome shotgun (WGS) entry which is preliminary data.</text>
</comment>
<proteinExistence type="predicted"/>
<sequence>MLESLPQSHTKSDSVNTSWQEHIDRSEEYQESKTYLITANNNGTKPWHMVAYFAICLNTLNTSNLSGKQCKKLDIINCPSLQTETCP</sequence>
<feature type="region of interest" description="Disordered" evidence="1">
    <location>
        <begin position="1"/>
        <end position="24"/>
    </location>
</feature>